<dbReference type="PANTHER" id="PTHR43592">
    <property type="entry name" value="CAAX AMINO TERMINAL PROTEASE"/>
    <property type="match status" value="1"/>
</dbReference>
<organism evidence="3 4">
    <name type="scientific">Riemerella anatipestifer</name>
    <name type="common">Moraxella anatipestifer</name>
    <dbReference type="NCBI Taxonomy" id="34085"/>
    <lineage>
        <taxon>Bacteria</taxon>
        <taxon>Pseudomonadati</taxon>
        <taxon>Bacteroidota</taxon>
        <taxon>Flavobacteriia</taxon>
        <taxon>Flavobacteriales</taxon>
        <taxon>Weeksellaceae</taxon>
        <taxon>Riemerella</taxon>
    </lineage>
</organism>
<feature type="transmembrane region" description="Helical" evidence="1">
    <location>
        <begin position="12"/>
        <end position="32"/>
    </location>
</feature>
<keyword evidence="1" id="KW-0812">Transmembrane</keyword>
<dbReference type="PANTHER" id="PTHR43592:SF15">
    <property type="entry name" value="CAAX AMINO TERMINAL PROTEASE FAMILY PROTEIN"/>
    <property type="match status" value="1"/>
</dbReference>
<keyword evidence="3" id="KW-0645">Protease</keyword>
<feature type="transmembrane region" description="Helical" evidence="1">
    <location>
        <begin position="135"/>
        <end position="153"/>
    </location>
</feature>
<dbReference type="AlphaFoldDB" id="A0A1S7DVL8"/>
<dbReference type="RefSeq" id="WP_064969716.1">
    <property type="nucleotide sequence ID" value="NZ_CP011859.1"/>
</dbReference>
<dbReference type="Proteomes" id="UP000189883">
    <property type="component" value="Chromosome"/>
</dbReference>
<evidence type="ECO:0000313" key="4">
    <source>
        <dbReference type="Proteomes" id="UP000189883"/>
    </source>
</evidence>
<dbReference type="GO" id="GO:0006508">
    <property type="term" value="P:proteolysis"/>
    <property type="evidence" value="ECO:0007669"/>
    <property type="project" value="UniProtKB-KW"/>
</dbReference>
<feature type="transmembrane region" description="Helical" evidence="1">
    <location>
        <begin position="44"/>
        <end position="67"/>
    </location>
</feature>
<dbReference type="Pfam" id="PF02517">
    <property type="entry name" value="Rce1-like"/>
    <property type="match status" value="1"/>
</dbReference>
<keyword evidence="3" id="KW-0378">Hydrolase</keyword>
<feature type="transmembrane region" description="Helical" evidence="1">
    <location>
        <begin position="88"/>
        <end position="109"/>
    </location>
</feature>
<feature type="transmembrane region" description="Helical" evidence="1">
    <location>
        <begin position="187"/>
        <end position="204"/>
    </location>
</feature>
<name>A0A1S7DVL8_RIEAN</name>
<feature type="transmembrane region" description="Helical" evidence="1">
    <location>
        <begin position="209"/>
        <end position="229"/>
    </location>
</feature>
<feature type="domain" description="CAAX prenyl protease 2/Lysostaphin resistance protein A-like" evidence="2">
    <location>
        <begin position="135"/>
        <end position="222"/>
    </location>
</feature>
<dbReference type="InterPro" id="IPR003675">
    <property type="entry name" value="Rce1/LyrA-like_dom"/>
</dbReference>
<dbReference type="EMBL" id="CP011859">
    <property type="protein sequence ID" value="AQY23118.1"/>
    <property type="molecule type" value="Genomic_DNA"/>
</dbReference>
<gene>
    <name evidence="3" type="ORF">AB406_2181</name>
</gene>
<dbReference type="GO" id="GO:0004175">
    <property type="term" value="F:endopeptidase activity"/>
    <property type="evidence" value="ECO:0007669"/>
    <property type="project" value="UniProtKB-ARBA"/>
</dbReference>
<evidence type="ECO:0000313" key="3">
    <source>
        <dbReference type="EMBL" id="AQY23118.1"/>
    </source>
</evidence>
<reference evidence="3 4" key="1">
    <citation type="submission" date="2015-06" db="EMBL/GenBank/DDBJ databases">
        <title>R. anatipestifer strain HXb2 is the most virulent strain so far, and the genome sequence would help us uncover the pathogenesis.</title>
        <authorList>
            <person name="Hu Q."/>
            <person name="Qi J."/>
            <person name="Bo H."/>
            <person name="Liu G."/>
            <person name="Tao M."/>
            <person name="Ding Y."/>
            <person name="Xue Y."/>
        </authorList>
    </citation>
    <scope>NUCLEOTIDE SEQUENCE [LARGE SCALE GENOMIC DNA]</scope>
    <source>
        <strain evidence="3 4">HXb2</strain>
    </source>
</reference>
<protein>
    <submittedName>
        <fullName evidence="3">Metal-dependent membrane protease</fullName>
    </submittedName>
</protein>
<keyword evidence="1" id="KW-1133">Transmembrane helix</keyword>
<evidence type="ECO:0000256" key="1">
    <source>
        <dbReference type="SAM" id="Phobius"/>
    </source>
</evidence>
<evidence type="ECO:0000259" key="2">
    <source>
        <dbReference type="Pfam" id="PF02517"/>
    </source>
</evidence>
<dbReference type="GO" id="GO:0080120">
    <property type="term" value="P:CAAX-box protein maturation"/>
    <property type="evidence" value="ECO:0007669"/>
    <property type="project" value="UniProtKB-ARBA"/>
</dbReference>
<feature type="transmembrane region" description="Helical" evidence="1">
    <location>
        <begin position="241"/>
        <end position="261"/>
    </location>
</feature>
<keyword evidence="1" id="KW-0472">Membrane</keyword>
<proteinExistence type="predicted"/>
<sequence length="270" mass="29535">MNQKFKLGLDGIAVLIGSYIVVSLILAVYTIANVFILKEEVATSIGLSLVSFVLSLGLPIAAFDIFIVRPQTKKPLRLGVGNVTAQNILLSLMMMIGMVLMAEVLTSFIPTEGGILGELYNSFIEVFKGMLSDKVGLAIMVVCLAPLLEEVLFRGIIQGGLTNKGVAPKKAIIISALVFGIVHANPWQFVGAFLLGLVLGLVYFKTKSIVIPILLHAFNNFISYLMLVYADTEHSYELLGINKIVSFIIGMVIFGVAYYLFMHRKTHFTK</sequence>
<accession>A0A1S7DVL8</accession>